<dbReference type="Pfam" id="PF00642">
    <property type="entry name" value="zf-CCCH"/>
    <property type="match status" value="1"/>
</dbReference>
<organism evidence="10">
    <name type="scientific">Aplanochytrium stocchinoi</name>
    <dbReference type="NCBI Taxonomy" id="215587"/>
    <lineage>
        <taxon>Eukaryota</taxon>
        <taxon>Sar</taxon>
        <taxon>Stramenopiles</taxon>
        <taxon>Bigyra</taxon>
        <taxon>Labyrinthulomycetes</taxon>
        <taxon>Thraustochytrida</taxon>
        <taxon>Thraustochytriidae</taxon>
        <taxon>Aplanochytrium</taxon>
    </lineage>
</organism>
<dbReference type="GO" id="GO:0008270">
    <property type="term" value="F:zinc ion binding"/>
    <property type="evidence" value="ECO:0007669"/>
    <property type="project" value="UniProtKB-KW"/>
</dbReference>
<dbReference type="PANTHER" id="PTHR12675:SF6">
    <property type="entry name" value="ZINC FINGER CCCH DOMAIN-CONTAINING PROTEIN 10"/>
    <property type="match status" value="1"/>
</dbReference>
<dbReference type="Gene3D" id="3.30.1370.210">
    <property type="match status" value="1"/>
</dbReference>
<dbReference type="SMART" id="SM00356">
    <property type="entry name" value="ZnF_C3H1"/>
    <property type="match status" value="2"/>
</dbReference>
<dbReference type="InterPro" id="IPR000504">
    <property type="entry name" value="RRM_dom"/>
</dbReference>
<dbReference type="InterPro" id="IPR036855">
    <property type="entry name" value="Znf_CCCH_sf"/>
</dbReference>
<keyword evidence="5" id="KW-0694">RNA-binding</keyword>
<feature type="zinc finger region" description="C3H1-type" evidence="6">
    <location>
        <begin position="199"/>
        <end position="226"/>
    </location>
</feature>
<dbReference type="GO" id="GO:0003723">
    <property type="term" value="F:RNA binding"/>
    <property type="evidence" value="ECO:0007669"/>
    <property type="project" value="UniProtKB-UniRule"/>
</dbReference>
<dbReference type="EMBL" id="HBIN01013712">
    <property type="protein sequence ID" value="CAE0440224.1"/>
    <property type="molecule type" value="Transcribed_RNA"/>
</dbReference>
<evidence type="ECO:0000256" key="2">
    <source>
        <dbReference type="ARBA" id="ARBA00022737"/>
    </source>
</evidence>
<dbReference type="PANTHER" id="PTHR12675">
    <property type="entry name" value="MUSCLEBLIND-LIKE PROTEIN"/>
    <property type="match status" value="1"/>
</dbReference>
<dbReference type="Pfam" id="PF00076">
    <property type="entry name" value="RRM_1"/>
    <property type="match status" value="1"/>
</dbReference>
<feature type="region of interest" description="Disordered" evidence="7">
    <location>
        <begin position="224"/>
        <end position="277"/>
    </location>
</feature>
<protein>
    <submittedName>
        <fullName evidence="10">Uncharacterized protein</fullName>
    </submittedName>
</protein>
<dbReference type="SUPFAM" id="SSF90229">
    <property type="entry name" value="CCCH zinc finger"/>
    <property type="match status" value="2"/>
</dbReference>
<evidence type="ECO:0000259" key="9">
    <source>
        <dbReference type="PROSITE" id="PS50103"/>
    </source>
</evidence>
<evidence type="ECO:0000256" key="1">
    <source>
        <dbReference type="ARBA" id="ARBA00022723"/>
    </source>
</evidence>
<feature type="domain" description="RRM" evidence="8">
    <location>
        <begin position="42"/>
        <end position="122"/>
    </location>
</feature>
<dbReference type="SMART" id="SM00360">
    <property type="entry name" value="RRM"/>
    <property type="match status" value="1"/>
</dbReference>
<dbReference type="Gene3D" id="4.10.1000.10">
    <property type="entry name" value="Zinc finger, CCCH-type"/>
    <property type="match status" value="1"/>
</dbReference>
<proteinExistence type="predicted"/>
<dbReference type="InterPro" id="IPR000571">
    <property type="entry name" value="Znf_CCCH"/>
</dbReference>
<dbReference type="PROSITE" id="PS50103">
    <property type="entry name" value="ZF_C3H1"/>
    <property type="match status" value="2"/>
</dbReference>
<feature type="zinc finger region" description="C3H1-type" evidence="6">
    <location>
        <begin position="156"/>
        <end position="183"/>
    </location>
</feature>
<dbReference type="SUPFAM" id="SSF54928">
    <property type="entry name" value="RNA-binding domain, RBD"/>
    <property type="match status" value="1"/>
</dbReference>
<dbReference type="InterPro" id="IPR012677">
    <property type="entry name" value="Nucleotide-bd_a/b_plait_sf"/>
</dbReference>
<feature type="domain" description="C3H1-type" evidence="9">
    <location>
        <begin position="199"/>
        <end position="226"/>
    </location>
</feature>
<keyword evidence="3 6" id="KW-0863">Zinc-finger</keyword>
<gene>
    <name evidence="10" type="ORF">ASTO00021_LOCUS10365</name>
</gene>
<evidence type="ECO:0000256" key="7">
    <source>
        <dbReference type="SAM" id="MobiDB-lite"/>
    </source>
</evidence>
<reference evidence="10" key="1">
    <citation type="submission" date="2021-01" db="EMBL/GenBank/DDBJ databases">
        <authorList>
            <person name="Corre E."/>
            <person name="Pelletier E."/>
            <person name="Niang G."/>
            <person name="Scheremetjew M."/>
            <person name="Finn R."/>
            <person name="Kale V."/>
            <person name="Holt S."/>
            <person name="Cochrane G."/>
            <person name="Meng A."/>
            <person name="Brown T."/>
            <person name="Cohen L."/>
        </authorList>
    </citation>
    <scope>NUCLEOTIDE SEQUENCE</scope>
    <source>
        <strain evidence="10">GSBS06</strain>
    </source>
</reference>
<keyword evidence="4 6" id="KW-0862">Zinc</keyword>
<sequence length="277" mass="31160">MDSEYMGERAAYSGLKIRRSENDAKVPDTDDLPSLRQRIDKHSLYISQVPYSVTKEQLAQLFEASGCSVKSCRIVTTGGNGSGKSKGVAFIDCDDAESYQNGLKLHRSKFHDRKLNVRPTLTHNELAEKVKAREEKIAEVFAKKEDESNVQGNPRKRKIGVCFAFQKGKCERGQGCKFLHTKEEKVEKPTKSIKPNSIEGKDVVCRDFRKGTCERGDKCKFVHTTTKQSTKQQTQGGNTTKSKKRKSPKAQKANFTKAERSKRAAIIRARVKKGRKS</sequence>
<evidence type="ECO:0000259" key="8">
    <source>
        <dbReference type="PROSITE" id="PS50102"/>
    </source>
</evidence>
<dbReference type="PROSITE" id="PS50102">
    <property type="entry name" value="RRM"/>
    <property type="match status" value="1"/>
</dbReference>
<evidence type="ECO:0000256" key="4">
    <source>
        <dbReference type="ARBA" id="ARBA00022833"/>
    </source>
</evidence>
<feature type="compositionally biased region" description="Basic residues" evidence="7">
    <location>
        <begin position="263"/>
        <end position="277"/>
    </location>
</feature>
<feature type="domain" description="C3H1-type" evidence="9">
    <location>
        <begin position="156"/>
        <end position="183"/>
    </location>
</feature>
<evidence type="ECO:0000256" key="5">
    <source>
        <dbReference type="PROSITE-ProRule" id="PRU00176"/>
    </source>
</evidence>
<evidence type="ECO:0000256" key="6">
    <source>
        <dbReference type="PROSITE-ProRule" id="PRU00723"/>
    </source>
</evidence>
<keyword evidence="1 6" id="KW-0479">Metal-binding</keyword>
<name>A0A7S3UY16_9STRA</name>
<dbReference type="Gene3D" id="3.30.70.330">
    <property type="match status" value="1"/>
</dbReference>
<feature type="compositionally biased region" description="Low complexity" evidence="7">
    <location>
        <begin position="224"/>
        <end position="240"/>
    </location>
</feature>
<dbReference type="InterPro" id="IPR035979">
    <property type="entry name" value="RBD_domain_sf"/>
</dbReference>
<accession>A0A7S3UY16</accession>
<evidence type="ECO:0000313" key="10">
    <source>
        <dbReference type="EMBL" id="CAE0440224.1"/>
    </source>
</evidence>
<keyword evidence="2" id="KW-0677">Repeat</keyword>
<dbReference type="GO" id="GO:0043484">
    <property type="term" value="P:regulation of RNA splicing"/>
    <property type="evidence" value="ECO:0007669"/>
    <property type="project" value="TreeGrafter"/>
</dbReference>
<evidence type="ECO:0000256" key="3">
    <source>
        <dbReference type="ARBA" id="ARBA00022771"/>
    </source>
</evidence>
<dbReference type="AlphaFoldDB" id="A0A7S3UY16"/>